<evidence type="ECO:0000313" key="11">
    <source>
        <dbReference type="EMBL" id="TCZ72824.1"/>
    </source>
</evidence>
<feature type="transmembrane region" description="Helical" evidence="10">
    <location>
        <begin position="104"/>
        <end position="122"/>
    </location>
</feature>
<evidence type="ECO:0000256" key="1">
    <source>
        <dbReference type="ARBA" id="ARBA00002672"/>
    </source>
</evidence>
<dbReference type="OrthoDB" id="9791248at2"/>
<dbReference type="Pfam" id="PF04973">
    <property type="entry name" value="NMN_transporter"/>
    <property type="match status" value="1"/>
</dbReference>
<feature type="transmembrane region" description="Helical" evidence="10">
    <location>
        <begin position="40"/>
        <end position="56"/>
    </location>
</feature>
<evidence type="ECO:0000256" key="2">
    <source>
        <dbReference type="ARBA" id="ARBA00004651"/>
    </source>
</evidence>
<dbReference type="GO" id="GO:0005886">
    <property type="term" value="C:plasma membrane"/>
    <property type="evidence" value="ECO:0007669"/>
    <property type="project" value="UniProtKB-SubCell"/>
</dbReference>
<keyword evidence="9 10" id="KW-0472">Membrane</keyword>
<dbReference type="AlphaFoldDB" id="A0A4R4E099"/>
<evidence type="ECO:0000256" key="7">
    <source>
        <dbReference type="ARBA" id="ARBA00022692"/>
    </source>
</evidence>
<evidence type="ECO:0000256" key="4">
    <source>
        <dbReference type="ARBA" id="ARBA00017522"/>
    </source>
</evidence>
<feature type="transmembrane region" description="Helical" evidence="10">
    <location>
        <begin position="162"/>
        <end position="182"/>
    </location>
</feature>
<evidence type="ECO:0000256" key="5">
    <source>
        <dbReference type="ARBA" id="ARBA00022448"/>
    </source>
</evidence>
<feature type="transmembrane region" description="Helical" evidence="10">
    <location>
        <begin position="62"/>
        <end position="83"/>
    </location>
</feature>
<dbReference type="PANTHER" id="PTHR36122">
    <property type="entry name" value="NICOTINAMIDE RIBOSIDE TRANSPORTER PNUC"/>
    <property type="match status" value="1"/>
</dbReference>
<evidence type="ECO:0000313" key="12">
    <source>
        <dbReference type="Proteomes" id="UP000295164"/>
    </source>
</evidence>
<organism evidence="11 12">
    <name type="scientific">Flaviaesturariibacter aridisoli</name>
    <dbReference type="NCBI Taxonomy" id="2545761"/>
    <lineage>
        <taxon>Bacteria</taxon>
        <taxon>Pseudomonadati</taxon>
        <taxon>Bacteroidota</taxon>
        <taxon>Chitinophagia</taxon>
        <taxon>Chitinophagales</taxon>
        <taxon>Chitinophagaceae</taxon>
        <taxon>Flaviaestuariibacter</taxon>
    </lineage>
</organism>
<dbReference type="RefSeq" id="WP_131851747.1">
    <property type="nucleotide sequence ID" value="NZ_SKFH01000010.1"/>
</dbReference>
<dbReference type="NCBIfam" id="TIGR01528">
    <property type="entry name" value="NMN_trans_PnuC"/>
    <property type="match status" value="1"/>
</dbReference>
<evidence type="ECO:0000256" key="9">
    <source>
        <dbReference type="ARBA" id="ARBA00023136"/>
    </source>
</evidence>
<protein>
    <recommendedName>
        <fullName evidence="4">Nicotinamide riboside transporter PnuC</fullName>
    </recommendedName>
</protein>
<evidence type="ECO:0000256" key="10">
    <source>
        <dbReference type="SAM" id="Phobius"/>
    </source>
</evidence>
<keyword evidence="7 10" id="KW-0812">Transmembrane</keyword>
<keyword evidence="12" id="KW-1185">Reference proteome</keyword>
<sequence>MDIAEIARQFREGLRATGPLEFIAVLAGIASVWFSRKENIWVYPVGLINTGIYWYICISNHLFGEALVNLYYTYMSIWGWILWARRNERHEAVLHITYSTRREWVRELLFFGFFFVAIWLGYQGIAHAQHLPAPQLGTAPGVWDNLEAGFIGYARSIPDGNLYPAADAFAAATAFTGMWLMARKKVESWYWWIATNAASIPLYFIKGLVFTSVLFFILLLMAFWGLTEWKARARQVPTEPSLRA</sequence>
<dbReference type="GO" id="GO:0034257">
    <property type="term" value="F:nicotinamide riboside transmembrane transporter activity"/>
    <property type="evidence" value="ECO:0007669"/>
    <property type="project" value="InterPro"/>
</dbReference>
<accession>A0A4R4E099</accession>
<proteinExistence type="inferred from homology"/>
<comment type="caution">
    <text evidence="11">The sequence shown here is derived from an EMBL/GenBank/DDBJ whole genome shotgun (WGS) entry which is preliminary data.</text>
</comment>
<evidence type="ECO:0000256" key="8">
    <source>
        <dbReference type="ARBA" id="ARBA00022989"/>
    </source>
</evidence>
<name>A0A4R4E099_9BACT</name>
<dbReference type="InterPro" id="IPR006419">
    <property type="entry name" value="NMN_transpt_PnuC"/>
</dbReference>
<dbReference type="EMBL" id="SKFH01000010">
    <property type="protein sequence ID" value="TCZ72824.1"/>
    <property type="molecule type" value="Genomic_DNA"/>
</dbReference>
<comment type="similarity">
    <text evidence="3">Belongs to the nicotinamide ribonucleoside (NR) uptake permease (TC 4.B.1) family.</text>
</comment>
<evidence type="ECO:0000256" key="6">
    <source>
        <dbReference type="ARBA" id="ARBA00022475"/>
    </source>
</evidence>
<comment type="function">
    <text evidence="1">Required for nicotinamide riboside transport across the inner membrane.</text>
</comment>
<gene>
    <name evidence="11" type="ORF">E0486_08580</name>
</gene>
<dbReference type="Proteomes" id="UP000295164">
    <property type="component" value="Unassembled WGS sequence"/>
</dbReference>
<keyword evidence="6" id="KW-1003">Cell membrane</keyword>
<evidence type="ECO:0000256" key="3">
    <source>
        <dbReference type="ARBA" id="ARBA00006669"/>
    </source>
</evidence>
<keyword evidence="8 10" id="KW-1133">Transmembrane helix</keyword>
<feature type="transmembrane region" description="Helical" evidence="10">
    <location>
        <begin position="16"/>
        <end position="33"/>
    </location>
</feature>
<keyword evidence="5" id="KW-0813">Transport</keyword>
<reference evidence="11 12" key="1">
    <citation type="submission" date="2019-03" db="EMBL/GenBank/DDBJ databases">
        <authorList>
            <person name="Kim M.K.M."/>
        </authorList>
    </citation>
    <scope>NUCLEOTIDE SEQUENCE [LARGE SCALE GENOMIC DNA]</scope>
    <source>
        <strain evidence="11 12">17J68-15</strain>
    </source>
</reference>
<dbReference type="PANTHER" id="PTHR36122:SF2">
    <property type="entry name" value="NICOTINAMIDE RIBOSIDE TRANSPORTER PNUC"/>
    <property type="match status" value="1"/>
</dbReference>
<comment type="subcellular location">
    <subcellularLocation>
        <location evidence="2">Cell membrane</location>
        <topology evidence="2">Multi-pass membrane protein</topology>
    </subcellularLocation>
</comment>
<feature type="transmembrane region" description="Helical" evidence="10">
    <location>
        <begin position="203"/>
        <end position="226"/>
    </location>
</feature>